<reference evidence="2" key="2">
    <citation type="journal article" date="2023" name="Int. J. Mol. Sci.">
        <title>De Novo Assembly and Annotation of 11 Diverse Shrub Willow (Salix) Genomes Reveals Novel Gene Organization in Sex-Linked Regions.</title>
        <authorList>
            <person name="Hyden B."/>
            <person name="Feng K."/>
            <person name="Yates T.B."/>
            <person name="Jawdy S."/>
            <person name="Cereghino C."/>
            <person name="Smart L.B."/>
            <person name="Muchero W."/>
        </authorList>
    </citation>
    <scope>NUCLEOTIDE SEQUENCE</scope>
    <source>
        <tissue evidence="2">Shoot tip</tissue>
    </source>
</reference>
<sequence length="40" mass="4128">MTSGGFSVMGGAGAGEAKRKGGGWPRANYRGWPICGVDWV</sequence>
<dbReference type="EMBL" id="JAPFFI010000013">
    <property type="protein sequence ID" value="KAJ6371463.1"/>
    <property type="molecule type" value="Genomic_DNA"/>
</dbReference>
<gene>
    <name evidence="2" type="ORF">OIU77_001885</name>
</gene>
<proteinExistence type="predicted"/>
<organism evidence="2 3">
    <name type="scientific">Salix suchowensis</name>
    <dbReference type="NCBI Taxonomy" id="1278906"/>
    <lineage>
        <taxon>Eukaryota</taxon>
        <taxon>Viridiplantae</taxon>
        <taxon>Streptophyta</taxon>
        <taxon>Embryophyta</taxon>
        <taxon>Tracheophyta</taxon>
        <taxon>Spermatophyta</taxon>
        <taxon>Magnoliopsida</taxon>
        <taxon>eudicotyledons</taxon>
        <taxon>Gunneridae</taxon>
        <taxon>Pentapetalae</taxon>
        <taxon>rosids</taxon>
        <taxon>fabids</taxon>
        <taxon>Malpighiales</taxon>
        <taxon>Salicaceae</taxon>
        <taxon>Saliceae</taxon>
        <taxon>Salix</taxon>
    </lineage>
</organism>
<evidence type="ECO:0000313" key="2">
    <source>
        <dbReference type="EMBL" id="KAJ6371463.1"/>
    </source>
</evidence>
<name>A0ABQ9B487_9ROSI</name>
<feature type="non-terminal residue" evidence="2">
    <location>
        <position position="40"/>
    </location>
</feature>
<keyword evidence="3" id="KW-1185">Reference proteome</keyword>
<evidence type="ECO:0000256" key="1">
    <source>
        <dbReference type="SAM" id="MobiDB-lite"/>
    </source>
</evidence>
<reference evidence="2" key="1">
    <citation type="submission" date="2022-10" db="EMBL/GenBank/DDBJ databases">
        <authorList>
            <person name="Hyden B.L."/>
            <person name="Feng K."/>
            <person name="Yates T."/>
            <person name="Jawdy S."/>
            <person name="Smart L.B."/>
            <person name="Muchero W."/>
        </authorList>
    </citation>
    <scope>NUCLEOTIDE SEQUENCE</scope>
    <source>
        <tissue evidence="2">Shoot tip</tissue>
    </source>
</reference>
<evidence type="ECO:0000313" key="3">
    <source>
        <dbReference type="Proteomes" id="UP001141253"/>
    </source>
</evidence>
<protein>
    <submittedName>
        <fullName evidence="2">Uncharacterized protein</fullName>
    </submittedName>
</protein>
<accession>A0ABQ9B487</accession>
<feature type="region of interest" description="Disordered" evidence="1">
    <location>
        <begin position="1"/>
        <end position="26"/>
    </location>
</feature>
<dbReference type="Proteomes" id="UP001141253">
    <property type="component" value="Chromosome 17"/>
</dbReference>
<comment type="caution">
    <text evidence="2">The sequence shown here is derived from an EMBL/GenBank/DDBJ whole genome shotgun (WGS) entry which is preliminary data.</text>
</comment>